<dbReference type="AlphaFoldDB" id="F2L192"/>
<dbReference type="Pfam" id="PF05168">
    <property type="entry name" value="HEPN"/>
    <property type="match status" value="1"/>
</dbReference>
<dbReference type="HOGENOM" id="CLU_123170_2_0_2"/>
<proteinExistence type="predicted"/>
<name>F2L192_THEU7</name>
<accession>F2L192</accession>
<dbReference type="KEGG" id="tuz:TUZN_1352"/>
<evidence type="ECO:0000259" key="1">
    <source>
        <dbReference type="PROSITE" id="PS50910"/>
    </source>
</evidence>
<dbReference type="InterPro" id="IPR007842">
    <property type="entry name" value="HEPN_dom"/>
</dbReference>
<dbReference type="SMART" id="SM00748">
    <property type="entry name" value="HEPN"/>
    <property type="match status" value="1"/>
</dbReference>
<keyword evidence="3" id="KW-1185">Reference proteome</keyword>
<dbReference type="SUPFAM" id="SSF81593">
    <property type="entry name" value="Nucleotidyltransferase substrate binding subunit/domain"/>
    <property type="match status" value="1"/>
</dbReference>
<evidence type="ECO:0000313" key="2">
    <source>
        <dbReference type="EMBL" id="AEA12828.1"/>
    </source>
</evidence>
<dbReference type="Proteomes" id="UP000008138">
    <property type="component" value="Chromosome"/>
</dbReference>
<dbReference type="PROSITE" id="PS50910">
    <property type="entry name" value="HEPN"/>
    <property type="match status" value="1"/>
</dbReference>
<organism evidence="2 3">
    <name type="scientific">Thermoproteus uzoniensis (strain 768-20)</name>
    <dbReference type="NCBI Taxonomy" id="999630"/>
    <lineage>
        <taxon>Archaea</taxon>
        <taxon>Thermoproteota</taxon>
        <taxon>Thermoprotei</taxon>
        <taxon>Thermoproteales</taxon>
        <taxon>Thermoproteaceae</taxon>
        <taxon>Thermoproteus</taxon>
    </lineage>
</organism>
<dbReference type="Gene3D" id="1.20.120.330">
    <property type="entry name" value="Nucleotidyltransferases domain 2"/>
    <property type="match status" value="1"/>
</dbReference>
<protein>
    <submittedName>
        <fullName evidence="2">HEPN domain protein</fullName>
    </submittedName>
</protein>
<dbReference type="STRING" id="999630.TUZN_1352"/>
<evidence type="ECO:0000313" key="3">
    <source>
        <dbReference type="Proteomes" id="UP000008138"/>
    </source>
</evidence>
<dbReference type="EMBL" id="CP002590">
    <property type="protein sequence ID" value="AEA12828.1"/>
    <property type="molecule type" value="Genomic_DNA"/>
</dbReference>
<gene>
    <name evidence="2" type="ordered locus">TUZN_1352</name>
</gene>
<feature type="domain" description="HEPN" evidence="1">
    <location>
        <begin position="1"/>
        <end position="91"/>
    </location>
</feature>
<dbReference type="eggNOG" id="arCOG01191">
    <property type="taxonomic scope" value="Archaea"/>
</dbReference>
<sequence length="100" mass="11427">MLLPGGLAQQAAEFLLKGRLIEAIGSRPYTHSVYHLVKLLYESLERGLDAEVVRCAKYLTEQYIGSRYPDARMLEHDREDAEECIKCLEVIWNSVQKDTA</sequence>
<reference key="2">
    <citation type="submission" date="2011-03" db="EMBL/GenBank/DDBJ databases">
        <title>Complete genome sequence of the thermoacidophilic crenarchaeon Thermoproteus uzoniensis 768-20.</title>
        <authorList>
            <person name="Mardanov A.V."/>
            <person name="Gumerov V.M."/>
            <person name="Beletsky A.V."/>
            <person name="Prokofeva M.I."/>
            <person name="Bonch-Osmolovskaya E.A."/>
            <person name="Ravin N.V."/>
            <person name="Skryabin K.G."/>
        </authorList>
    </citation>
    <scope>NUCLEOTIDE SEQUENCE</scope>
    <source>
        <strain>768-20</strain>
    </source>
</reference>
<reference evidence="2 3" key="1">
    <citation type="journal article" date="2011" name="J. Bacteriol.">
        <title>Complete genome sequence of the thermoacidophilic crenarchaeon Thermoproteus uzoniensis 768-20.</title>
        <authorList>
            <person name="Mardanov A.V."/>
            <person name="Gumerov V.M."/>
            <person name="Beletsky A.V."/>
            <person name="Prokofeva M.I."/>
            <person name="Bonch-Osmolovskaya E.A."/>
            <person name="Ravin N.V."/>
            <person name="Skryabin K.G."/>
        </authorList>
    </citation>
    <scope>NUCLEOTIDE SEQUENCE [LARGE SCALE GENOMIC DNA]</scope>
    <source>
        <strain evidence="2 3">768-20</strain>
    </source>
</reference>